<protein>
    <submittedName>
        <fullName evidence="2">2-oxoglutarate and oxygenase superfamily protein</fullName>
    </submittedName>
</protein>
<keyword evidence="1" id="KW-1133">Transmembrane helix</keyword>
<evidence type="ECO:0000313" key="3">
    <source>
        <dbReference type="Proteomes" id="UP001567538"/>
    </source>
</evidence>
<keyword evidence="3" id="KW-1185">Reference proteome</keyword>
<dbReference type="Proteomes" id="UP001567538">
    <property type="component" value="Unassembled WGS sequence"/>
</dbReference>
<proteinExistence type="predicted"/>
<gene>
    <name evidence="2" type="ORF">AAHA92_18458</name>
</gene>
<keyword evidence="1" id="KW-0812">Transmembrane</keyword>
<evidence type="ECO:0000256" key="1">
    <source>
        <dbReference type="SAM" id="Phobius"/>
    </source>
</evidence>
<feature type="transmembrane region" description="Helical" evidence="1">
    <location>
        <begin position="36"/>
        <end position="54"/>
    </location>
</feature>
<dbReference type="EMBL" id="JBEAFC010000007">
    <property type="protein sequence ID" value="KAL1550508.1"/>
    <property type="molecule type" value="Genomic_DNA"/>
</dbReference>
<reference evidence="2 3" key="1">
    <citation type="submission" date="2024-06" db="EMBL/GenBank/DDBJ databases">
        <title>A chromosome level genome sequence of Diviner's sage (Salvia divinorum).</title>
        <authorList>
            <person name="Ford S.A."/>
            <person name="Ro D.-K."/>
            <person name="Ness R.W."/>
            <person name="Phillips M.A."/>
        </authorList>
    </citation>
    <scope>NUCLEOTIDE SEQUENCE [LARGE SCALE GENOMIC DNA]</scope>
    <source>
        <strain evidence="2">SAF-2024a</strain>
        <tissue evidence="2">Leaf</tissue>
    </source>
</reference>
<comment type="caution">
    <text evidence="2">The sequence shown here is derived from an EMBL/GenBank/DDBJ whole genome shotgun (WGS) entry which is preliminary data.</text>
</comment>
<evidence type="ECO:0000313" key="2">
    <source>
        <dbReference type="EMBL" id="KAL1550508.1"/>
    </source>
</evidence>
<dbReference type="AlphaFoldDB" id="A0ABD1H5E3"/>
<keyword evidence="1" id="KW-0472">Membrane</keyword>
<accession>A0ABD1H5E3</accession>
<sequence length="70" mass="8113">MNGLAEKLVCLSLRLPSSCVKEAIGEFYQNITDYCLWMLFCFSLIAFYLVAAVVESSLKFWNPCIRIYYL</sequence>
<name>A0ABD1H5E3_SALDI</name>
<organism evidence="2 3">
    <name type="scientific">Salvia divinorum</name>
    <name type="common">Maria pastora</name>
    <name type="synonym">Diviner's sage</name>
    <dbReference type="NCBI Taxonomy" id="28513"/>
    <lineage>
        <taxon>Eukaryota</taxon>
        <taxon>Viridiplantae</taxon>
        <taxon>Streptophyta</taxon>
        <taxon>Embryophyta</taxon>
        <taxon>Tracheophyta</taxon>
        <taxon>Spermatophyta</taxon>
        <taxon>Magnoliopsida</taxon>
        <taxon>eudicotyledons</taxon>
        <taxon>Gunneridae</taxon>
        <taxon>Pentapetalae</taxon>
        <taxon>asterids</taxon>
        <taxon>lamiids</taxon>
        <taxon>Lamiales</taxon>
        <taxon>Lamiaceae</taxon>
        <taxon>Nepetoideae</taxon>
        <taxon>Mentheae</taxon>
        <taxon>Salviinae</taxon>
        <taxon>Salvia</taxon>
        <taxon>Salvia subgen. Calosphace</taxon>
    </lineage>
</organism>